<reference evidence="1 2" key="2">
    <citation type="submission" date="2023-11" db="EMBL/GenBank/DDBJ databases">
        <authorList>
            <person name="Lara A.C."/>
            <person name="Chronakova A."/>
        </authorList>
    </citation>
    <scope>NUCLEOTIDE SEQUENCE [LARGE SCALE GENOMIC DNA]</scope>
    <source>
        <strain evidence="1 2">BCCO 10_0856</strain>
    </source>
</reference>
<evidence type="ECO:0000313" key="1">
    <source>
        <dbReference type="EMBL" id="MDX8035572.1"/>
    </source>
</evidence>
<evidence type="ECO:0000313" key="2">
    <source>
        <dbReference type="Proteomes" id="UP001285521"/>
    </source>
</evidence>
<dbReference type="EMBL" id="JAXAVW010000036">
    <property type="protein sequence ID" value="MDX8035572.1"/>
    <property type="molecule type" value="Genomic_DNA"/>
</dbReference>
<organism evidence="1 2">
    <name type="scientific">Lentzea miocenica</name>
    <dbReference type="NCBI Taxonomy" id="3095431"/>
    <lineage>
        <taxon>Bacteria</taxon>
        <taxon>Bacillati</taxon>
        <taxon>Actinomycetota</taxon>
        <taxon>Actinomycetes</taxon>
        <taxon>Pseudonocardiales</taxon>
        <taxon>Pseudonocardiaceae</taxon>
        <taxon>Lentzea</taxon>
    </lineage>
</organism>
<comment type="caution">
    <text evidence="1">The sequence shown here is derived from an EMBL/GenBank/DDBJ whole genome shotgun (WGS) entry which is preliminary data.</text>
</comment>
<accession>A0ABU4TBL0</accession>
<sequence>MMIPLDALAARERAVQASRGEPLAAYPFNLVEVLDASELSLRRVAAVSWMRVLERFPRLSGK</sequence>
<keyword evidence="2" id="KW-1185">Reference proteome</keyword>
<proteinExistence type="predicted"/>
<protein>
    <submittedName>
        <fullName evidence="1">Uncharacterized protein</fullName>
    </submittedName>
</protein>
<dbReference type="Proteomes" id="UP001285521">
    <property type="component" value="Unassembled WGS sequence"/>
</dbReference>
<gene>
    <name evidence="1" type="ORF">SK803_35650</name>
</gene>
<name>A0ABU4TBL0_9PSEU</name>
<dbReference type="RefSeq" id="WP_319970594.1">
    <property type="nucleotide sequence ID" value="NZ_JAXAVW010000036.1"/>
</dbReference>
<reference evidence="1 2" key="1">
    <citation type="submission" date="2023-11" db="EMBL/GenBank/DDBJ databases">
        <title>Lentzea sokolovensis, sp. nov., Lentzea kristufkii, sp. nov., and Lentzea miocenensis, sp. nov., rare actinobacteria from Sokolov Coal Basin, Miocene lacustrine sediment, Czech Republic.</title>
        <authorList>
            <person name="Lara A."/>
            <person name="Kotroba L."/>
            <person name="Nouioui I."/>
            <person name="Neumann-Schaal M."/>
            <person name="Mast Y."/>
            <person name="Chronakova A."/>
        </authorList>
    </citation>
    <scope>NUCLEOTIDE SEQUENCE [LARGE SCALE GENOMIC DNA]</scope>
    <source>
        <strain evidence="1 2">BCCO 10_0856</strain>
    </source>
</reference>